<keyword evidence="8" id="KW-1185">Reference proteome</keyword>
<feature type="transmembrane region" description="Helical" evidence="6">
    <location>
        <begin position="290"/>
        <end position="309"/>
    </location>
</feature>
<evidence type="ECO:0000256" key="3">
    <source>
        <dbReference type="ARBA" id="ARBA00022989"/>
    </source>
</evidence>
<evidence type="ECO:0000313" key="8">
    <source>
        <dbReference type="Proteomes" id="UP000283269"/>
    </source>
</evidence>
<dbReference type="OrthoDB" id="100006at2759"/>
<dbReference type="PANTHER" id="PTHR23112:SF0">
    <property type="entry name" value="TRANSMEMBRANE PROTEIN 116"/>
    <property type="match status" value="1"/>
</dbReference>
<dbReference type="STRING" id="93625.A0A409WY45"/>
<dbReference type="InParanoid" id="A0A409WY45"/>
<gene>
    <name evidence="7" type="ORF">CVT25_007039</name>
</gene>
<dbReference type="Proteomes" id="UP000283269">
    <property type="component" value="Unassembled WGS sequence"/>
</dbReference>
<feature type="transmembrane region" description="Helical" evidence="6">
    <location>
        <begin position="263"/>
        <end position="284"/>
    </location>
</feature>
<feature type="transmembrane region" description="Helical" evidence="6">
    <location>
        <begin position="100"/>
        <end position="122"/>
    </location>
</feature>
<dbReference type="GO" id="GO:0005886">
    <property type="term" value="C:plasma membrane"/>
    <property type="evidence" value="ECO:0007669"/>
    <property type="project" value="TreeGrafter"/>
</dbReference>
<evidence type="ECO:0000256" key="6">
    <source>
        <dbReference type="SAM" id="Phobius"/>
    </source>
</evidence>
<evidence type="ECO:0000256" key="2">
    <source>
        <dbReference type="ARBA" id="ARBA00022692"/>
    </source>
</evidence>
<dbReference type="PANTHER" id="PTHR23112">
    <property type="entry name" value="G PROTEIN-COUPLED RECEPTOR 157-RELATED"/>
    <property type="match status" value="1"/>
</dbReference>
<evidence type="ECO:0000313" key="7">
    <source>
        <dbReference type="EMBL" id="PPQ83448.1"/>
    </source>
</evidence>
<protein>
    <recommendedName>
        <fullName evidence="9">Glucose receptor Git3 N-terminal domain-containing protein</fullName>
    </recommendedName>
</protein>
<feature type="transmembrane region" description="Helical" evidence="6">
    <location>
        <begin position="129"/>
        <end position="152"/>
    </location>
</feature>
<proteinExistence type="predicted"/>
<name>A0A409WY45_PSICY</name>
<dbReference type="CDD" id="cd00637">
    <property type="entry name" value="7tm_classA_rhodopsin-like"/>
    <property type="match status" value="1"/>
</dbReference>
<comment type="subcellular location">
    <subcellularLocation>
        <location evidence="1">Membrane</location>
        <topology evidence="1">Multi-pass membrane protein</topology>
    </subcellularLocation>
</comment>
<dbReference type="AlphaFoldDB" id="A0A409WY45"/>
<dbReference type="GO" id="GO:0007189">
    <property type="term" value="P:adenylate cyclase-activating G protein-coupled receptor signaling pathway"/>
    <property type="evidence" value="ECO:0007669"/>
    <property type="project" value="TreeGrafter"/>
</dbReference>
<feature type="transmembrane region" description="Helical" evidence="6">
    <location>
        <begin position="178"/>
        <end position="203"/>
    </location>
</feature>
<dbReference type="GO" id="GO:0004930">
    <property type="term" value="F:G protein-coupled receptor activity"/>
    <property type="evidence" value="ECO:0007669"/>
    <property type="project" value="TreeGrafter"/>
</dbReference>
<evidence type="ECO:0008006" key="9">
    <source>
        <dbReference type="Google" id="ProtNLM"/>
    </source>
</evidence>
<reference evidence="7 8" key="1">
    <citation type="journal article" date="2018" name="Evol. Lett.">
        <title>Horizontal gene cluster transfer increased hallucinogenic mushroom diversity.</title>
        <authorList>
            <person name="Reynolds H.T."/>
            <person name="Vijayakumar V."/>
            <person name="Gluck-Thaler E."/>
            <person name="Korotkin H.B."/>
            <person name="Matheny P.B."/>
            <person name="Slot J.C."/>
        </authorList>
    </citation>
    <scope>NUCLEOTIDE SEQUENCE [LARGE SCALE GENOMIC DNA]</scope>
    <source>
        <strain evidence="7 8">2631</strain>
    </source>
</reference>
<evidence type="ECO:0000256" key="5">
    <source>
        <dbReference type="SAM" id="MobiDB-lite"/>
    </source>
</evidence>
<feature type="compositionally biased region" description="Polar residues" evidence="5">
    <location>
        <begin position="544"/>
        <end position="562"/>
    </location>
</feature>
<keyword evidence="4 6" id="KW-0472">Membrane</keyword>
<feature type="transmembrane region" description="Helical" evidence="6">
    <location>
        <begin position="20"/>
        <end position="43"/>
    </location>
</feature>
<feature type="region of interest" description="Disordered" evidence="5">
    <location>
        <begin position="410"/>
        <end position="433"/>
    </location>
</feature>
<keyword evidence="2 6" id="KW-0812">Transmembrane</keyword>
<sequence>MSEPAFSPIPSNQVGGAVAVNVFAVLSTIALASVILRVFWLAIQRRKSPIDVHECVFFNTQLGQYAACLIIGMVFDAVAGVIGLRWVMEQGITEATLMQVGNFATGYFTIAIAVHTFNCLVLKMRQSVIICRTTIIAGWVFSFLVALGPFFVQPAEGFIYGAAGLMCSVRAEFPKALFIFHILPILLASILGAILYSLIFLVLRGTLKFKSGIKLTLNPNKRWNDKEGLGENYHRFVARIANSMLWYVWIDYPRHSRTDRYPVAYVVFLIPYAVTRLFMLSGFVVPYEAVVFASICWFTLSFVDVLLLYNTFRVLGPAFEARSAVSTRKSQSFASSSNLEKGGAGPSPLERAVLEEKIKHYRTDSENSTAPSTLSAGSTRPLLPLYLNHKDYRGSSQPATIGRNILPTFGRDSDIATPPPIVVSPPRSTSRDVANHVRNDSLTSLGLPAPPRRAARTYDLEKPVPAIPAYPESDASVYSTDRWLSRQQSTQTFGQRDSALKSPSLLSDGGLSEWSSVTPPQSYGQPLLSAVGSFPSAQVYTKSPPVSASVERSISAQATSQVRGHRPLLLPRGSSPDLRNSHSRNS</sequence>
<comment type="caution">
    <text evidence="7">The sequence shown here is derived from an EMBL/GenBank/DDBJ whole genome shotgun (WGS) entry which is preliminary data.</text>
</comment>
<evidence type="ECO:0000256" key="1">
    <source>
        <dbReference type="ARBA" id="ARBA00004141"/>
    </source>
</evidence>
<evidence type="ECO:0000256" key="4">
    <source>
        <dbReference type="ARBA" id="ARBA00023136"/>
    </source>
</evidence>
<accession>A0A409WY45</accession>
<feature type="transmembrane region" description="Helical" evidence="6">
    <location>
        <begin position="64"/>
        <end position="88"/>
    </location>
</feature>
<keyword evidence="3 6" id="KW-1133">Transmembrane helix</keyword>
<dbReference type="EMBL" id="NHYD01003015">
    <property type="protein sequence ID" value="PPQ83448.1"/>
    <property type="molecule type" value="Genomic_DNA"/>
</dbReference>
<organism evidence="7 8">
    <name type="scientific">Psilocybe cyanescens</name>
    <dbReference type="NCBI Taxonomy" id="93625"/>
    <lineage>
        <taxon>Eukaryota</taxon>
        <taxon>Fungi</taxon>
        <taxon>Dikarya</taxon>
        <taxon>Basidiomycota</taxon>
        <taxon>Agaricomycotina</taxon>
        <taxon>Agaricomycetes</taxon>
        <taxon>Agaricomycetidae</taxon>
        <taxon>Agaricales</taxon>
        <taxon>Agaricineae</taxon>
        <taxon>Strophariaceae</taxon>
        <taxon>Psilocybe</taxon>
    </lineage>
</organism>
<feature type="region of interest" description="Disordered" evidence="5">
    <location>
        <begin position="544"/>
        <end position="586"/>
    </location>
</feature>